<feature type="domain" description="MYND-type" evidence="5">
    <location>
        <begin position="416"/>
        <end position="458"/>
    </location>
</feature>
<accession>A0A813F2Q0</accession>
<sequence length="941" mass="103942">MLAEACDIATGVVQACANSPPTGASLRELFNGLRSRSSDKHLEQLVIEVLFSDHRSRNELLTLIVQAAQCAKQSRQSKVNVKHIRGIFAVHVLAWMAEKSRSPAMIELILMQSDVFQSLMVLLNHYELRGTTPYFEVPRLLLAFMPIIGNHESFADALLDMDVFSCLVRYSQEVMSAVQYMEPLMDCLAGLLRLNDQLTISFINNSNLLQTLCSTLANIHEAVMTRAQLSVSVARVVKTMTEFQHGLDELGNACRSSEQFASLLRALPGCLKDIGLKSDGLLDGLKSDGLSDAGMGPLMQAMYDGIQESLQAMDDGIPRPHLSIGRFNRNLDASCGYCGKKEERDVCTSCGLVGFCRTGTCKQHHNLAGHSVLCKAIKKSRKALQKSQLVRTDHRPAYIHMDSVCALPPIENRFNCAVCSCLRRPDGSKLLLCGGCKSATYCSVEHQKQDWKVHKAHCSFQKKLRQEKGERGTVAGVCITGPDGPDLLANLPEMMNRVMRLMTDAKYKEALDQLVAAETHLDSCGHRIVASIEDDGRQRTIYSTTSSERIRFYLHVQKAQCYLQLADPDFEAACEAYRMALKVLDDEKQALGPDLVQSLKVSMSLEYADALREIEQGAGPQEPLVLLDALSLLDKLQERNVRTFPGYDPCAMDEDPKDHLSDARCKVLHCLACYYQRGEAWGEALKFYRSLVEECSSKEMPGNESFLWGLQGVGRMLFRSAIASMRTLIESGTKVMVQKPASSEDADSISQFGCMGDINSLDKSGCYTVVVAAGQVLAIPAHIVRVAGDPGCSKEVPWKRLTEGLQFLAQALRLLAEEKPKNPLRAGNLVFQVDSLIALGRFSHAAAEAQHAIKVIDDNKIDDDPNCVTLLPPRAYLSFVLDRLNEGPIVREAEAVMGWYWHTLPEVWQLRFGGGGPKLVATALLDEEEPRLMGLVQGPDA</sequence>
<dbReference type="OrthoDB" id="432970at2759"/>
<keyword evidence="7" id="KW-1185">Reference proteome</keyword>
<evidence type="ECO:0000313" key="6">
    <source>
        <dbReference type="EMBL" id="CAE8607003.1"/>
    </source>
</evidence>
<keyword evidence="3" id="KW-0862">Zinc</keyword>
<dbReference type="PROSITE" id="PS01360">
    <property type="entry name" value="ZF_MYND_1"/>
    <property type="match status" value="1"/>
</dbReference>
<protein>
    <recommendedName>
        <fullName evidence="5">MYND-type domain-containing protein</fullName>
    </recommendedName>
</protein>
<dbReference type="EMBL" id="CAJNNV010020202">
    <property type="protein sequence ID" value="CAE8607003.1"/>
    <property type="molecule type" value="Genomic_DNA"/>
</dbReference>
<dbReference type="AlphaFoldDB" id="A0A813F2Q0"/>
<organism evidence="6 7">
    <name type="scientific">Polarella glacialis</name>
    <name type="common">Dinoflagellate</name>
    <dbReference type="NCBI Taxonomy" id="89957"/>
    <lineage>
        <taxon>Eukaryota</taxon>
        <taxon>Sar</taxon>
        <taxon>Alveolata</taxon>
        <taxon>Dinophyceae</taxon>
        <taxon>Suessiales</taxon>
        <taxon>Suessiaceae</taxon>
        <taxon>Polarella</taxon>
    </lineage>
</organism>
<proteinExistence type="predicted"/>
<dbReference type="Pfam" id="PF01753">
    <property type="entry name" value="zf-MYND"/>
    <property type="match status" value="1"/>
</dbReference>
<dbReference type="SUPFAM" id="SSF144232">
    <property type="entry name" value="HIT/MYND zinc finger-like"/>
    <property type="match status" value="1"/>
</dbReference>
<evidence type="ECO:0000256" key="1">
    <source>
        <dbReference type="ARBA" id="ARBA00022723"/>
    </source>
</evidence>
<evidence type="ECO:0000256" key="2">
    <source>
        <dbReference type="ARBA" id="ARBA00022771"/>
    </source>
</evidence>
<dbReference type="InterPro" id="IPR002893">
    <property type="entry name" value="Znf_MYND"/>
</dbReference>
<evidence type="ECO:0000313" key="7">
    <source>
        <dbReference type="Proteomes" id="UP000654075"/>
    </source>
</evidence>
<keyword evidence="1" id="KW-0479">Metal-binding</keyword>
<keyword evidence="2 4" id="KW-0863">Zinc-finger</keyword>
<dbReference type="PROSITE" id="PS50865">
    <property type="entry name" value="ZF_MYND_2"/>
    <property type="match status" value="1"/>
</dbReference>
<dbReference type="GO" id="GO:0008270">
    <property type="term" value="F:zinc ion binding"/>
    <property type="evidence" value="ECO:0007669"/>
    <property type="project" value="UniProtKB-KW"/>
</dbReference>
<dbReference type="Proteomes" id="UP000654075">
    <property type="component" value="Unassembled WGS sequence"/>
</dbReference>
<comment type="caution">
    <text evidence="6">The sequence shown here is derived from an EMBL/GenBank/DDBJ whole genome shotgun (WGS) entry which is preliminary data.</text>
</comment>
<evidence type="ECO:0000259" key="5">
    <source>
        <dbReference type="PROSITE" id="PS50865"/>
    </source>
</evidence>
<evidence type="ECO:0000256" key="4">
    <source>
        <dbReference type="PROSITE-ProRule" id="PRU00134"/>
    </source>
</evidence>
<name>A0A813F2Q0_POLGL</name>
<gene>
    <name evidence="6" type="ORF">PGLA1383_LOCUS24951</name>
</gene>
<evidence type="ECO:0000256" key="3">
    <source>
        <dbReference type="ARBA" id="ARBA00022833"/>
    </source>
</evidence>
<reference evidence="6" key="1">
    <citation type="submission" date="2021-02" db="EMBL/GenBank/DDBJ databases">
        <authorList>
            <person name="Dougan E. K."/>
            <person name="Rhodes N."/>
            <person name="Thang M."/>
            <person name="Chan C."/>
        </authorList>
    </citation>
    <scope>NUCLEOTIDE SEQUENCE</scope>
</reference>
<dbReference type="Gene3D" id="6.10.140.2220">
    <property type="match status" value="1"/>
</dbReference>